<keyword evidence="3" id="KW-1185">Reference proteome</keyword>
<comment type="caution">
    <text evidence="2">The sequence shown here is derived from an EMBL/GenBank/DDBJ whole genome shotgun (WGS) entry which is preliminary data.</text>
</comment>
<evidence type="ECO:0008006" key="4">
    <source>
        <dbReference type="Google" id="ProtNLM"/>
    </source>
</evidence>
<sequence length="164" mass="19029">MLIAPGQWGDAPQLIPVVERVRAARRDGGRPRTRPGHLGKDKAYSARRNRRYLRRRQIKYTIPEPKNQRANRQHRGELVVLFRPVKQLPHDVRMPRVPSGLLDEMDEHAVEVGVATIWLLRAHWPRTTHTRGRECAPSLEGTGCAPRPSVRPGCSRRRRRVRRR</sequence>
<feature type="region of interest" description="Disordered" evidence="1">
    <location>
        <begin position="142"/>
        <end position="164"/>
    </location>
</feature>
<proteinExistence type="predicted"/>
<accession>A0ABP7TVD9</accession>
<gene>
    <name evidence="2" type="ORF">GCM10022232_91910</name>
</gene>
<name>A0ABP7TVD9_9ACTN</name>
<protein>
    <recommendedName>
        <fullName evidence="4">Transposase</fullName>
    </recommendedName>
</protein>
<reference evidence="3" key="1">
    <citation type="journal article" date="2019" name="Int. J. Syst. Evol. Microbiol.">
        <title>The Global Catalogue of Microorganisms (GCM) 10K type strain sequencing project: providing services to taxonomists for standard genome sequencing and annotation.</title>
        <authorList>
            <consortium name="The Broad Institute Genomics Platform"/>
            <consortium name="The Broad Institute Genome Sequencing Center for Infectious Disease"/>
            <person name="Wu L."/>
            <person name="Ma J."/>
        </authorList>
    </citation>
    <scope>NUCLEOTIDE SEQUENCE [LARGE SCALE GENOMIC DNA]</scope>
    <source>
        <strain evidence="3">JCM 16924</strain>
    </source>
</reference>
<evidence type="ECO:0000256" key="1">
    <source>
        <dbReference type="SAM" id="MobiDB-lite"/>
    </source>
</evidence>
<dbReference type="Proteomes" id="UP001500456">
    <property type="component" value="Unassembled WGS sequence"/>
</dbReference>
<evidence type="ECO:0000313" key="2">
    <source>
        <dbReference type="EMBL" id="GAA4031598.1"/>
    </source>
</evidence>
<dbReference type="EMBL" id="BAAAZX010000055">
    <property type="protein sequence ID" value="GAA4031598.1"/>
    <property type="molecule type" value="Genomic_DNA"/>
</dbReference>
<organism evidence="2 3">
    <name type="scientific">Streptomyces plumbiresistens</name>
    <dbReference type="NCBI Taxonomy" id="511811"/>
    <lineage>
        <taxon>Bacteria</taxon>
        <taxon>Bacillati</taxon>
        <taxon>Actinomycetota</taxon>
        <taxon>Actinomycetes</taxon>
        <taxon>Kitasatosporales</taxon>
        <taxon>Streptomycetaceae</taxon>
        <taxon>Streptomyces</taxon>
    </lineage>
</organism>
<evidence type="ECO:0000313" key="3">
    <source>
        <dbReference type="Proteomes" id="UP001500456"/>
    </source>
</evidence>
<feature type="compositionally biased region" description="Basic residues" evidence="1">
    <location>
        <begin position="154"/>
        <end position="164"/>
    </location>
</feature>